<feature type="chain" id="PRO_5047171927" description="Lipoprotein" evidence="1">
    <location>
        <begin position="22"/>
        <end position="152"/>
    </location>
</feature>
<dbReference type="RefSeq" id="WP_205280394.1">
    <property type="nucleotide sequence ID" value="NZ_JAFFPU010000051.1"/>
</dbReference>
<proteinExistence type="predicted"/>
<comment type="caution">
    <text evidence="2">The sequence shown here is derived from an EMBL/GenBank/DDBJ whole genome shotgun (WGS) entry which is preliminary data.</text>
</comment>
<accession>A0ABS2UGG8</accession>
<organism evidence="2 3">
    <name type="scientific">Leptospira ainlahdjerensis</name>
    <dbReference type="NCBI Taxonomy" id="2810033"/>
    <lineage>
        <taxon>Bacteria</taxon>
        <taxon>Pseudomonadati</taxon>
        <taxon>Spirochaetota</taxon>
        <taxon>Spirochaetia</taxon>
        <taxon>Leptospirales</taxon>
        <taxon>Leptospiraceae</taxon>
        <taxon>Leptospira</taxon>
    </lineage>
</organism>
<dbReference type="Proteomes" id="UP000724686">
    <property type="component" value="Unassembled WGS sequence"/>
</dbReference>
<name>A0ABS2UGG8_9LEPT</name>
<sequence length="152" mass="17328">MLRSAALFVLLLILLSFHCSDIPTSPLSRGSEPSKFRKLEYPNIPLLTKSLKEIVKNRKEGSQDFYVSGIFDSYFYLYWKNQKAIYILSSAEGDSEANYVDSILYPTGSSRMEINSNLVESLDQTRGSSFLIQRVFLNSILENCLRGILIRI</sequence>
<keyword evidence="3" id="KW-1185">Reference proteome</keyword>
<protein>
    <recommendedName>
        <fullName evidence="4">Lipoprotein</fullName>
    </recommendedName>
</protein>
<evidence type="ECO:0000256" key="1">
    <source>
        <dbReference type="SAM" id="SignalP"/>
    </source>
</evidence>
<gene>
    <name evidence="2" type="ORF">JWG45_14490</name>
</gene>
<keyword evidence="1" id="KW-0732">Signal</keyword>
<feature type="signal peptide" evidence="1">
    <location>
        <begin position="1"/>
        <end position="21"/>
    </location>
</feature>
<dbReference type="EMBL" id="JAFFPU010000051">
    <property type="protein sequence ID" value="MBM9578357.1"/>
    <property type="molecule type" value="Genomic_DNA"/>
</dbReference>
<evidence type="ECO:0000313" key="3">
    <source>
        <dbReference type="Proteomes" id="UP000724686"/>
    </source>
</evidence>
<evidence type="ECO:0008006" key="4">
    <source>
        <dbReference type="Google" id="ProtNLM"/>
    </source>
</evidence>
<reference evidence="2 3" key="1">
    <citation type="submission" date="2021-02" db="EMBL/GenBank/DDBJ databases">
        <title>Leptospira ainlahdjerensis sp. nov., Leptospira ainazelensis sp. nov., Leptospira abararensis sp. nov. and Leptospira chreensis sp. nov., four new species isolated from water sources in Algeria.</title>
        <authorList>
            <person name="Amara Korba A."/>
            <person name="Kainiu M."/>
            <person name="Vincent A.T."/>
            <person name="Mariet J.-F."/>
            <person name="Veyrier F.J."/>
            <person name="Goarant C."/>
            <person name="Picardeau M."/>
        </authorList>
    </citation>
    <scope>NUCLEOTIDE SEQUENCE [LARGE SCALE GENOMIC DNA]</scope>
    <source>
        <strain evidence="2 3">201903070</strain>
    </source>
</reference>
<evidence type="ECO:0000313" key="2">
    <source>
        <dbReference type="EMBL" id="MBM9578357.1"/>
    </source>
</evidence>